<comment type="caution">
    <text evidence="3">The sequence shown here is derived from an EMBL/GenBank/DDBJ whole genome shotgun (WGS) entry which is preliminary data.</text>
</comment>
<feature type="region of interest" description="Disordered" evidence="1">
    <location>
        <begin position="1"/>
        <end position="24"/>
    </location>
</feature>
<accession>A0ABS6IHK0</accession>
<feature type="compositionally biased region" description="Basic and acidic residues" evidence="1">
    <location>
        <begin position="1"/>
        <end position="11"/>
    </location>
</feature>
<name>A0ABS6IHK0_9HYPH</name>
<keyword evidence="4" id="KW-1185">Reference proteome</keyword>
<reference evidence="3 4" key="1">
    <citation type="submission" date="2021-06" db="EMBL/GenBank/DDBJ databases">
        <authorList>
            <person name="Lee D.H."/>
        </authorList>
    </citation>
    <scope>NUCLEOTIDE SEQUENCE [LARGE SCALE GENOMIC DNA]</scope>
    <source>
        <strain evidence="3 4">MMS21-HV4-11</strain>
    </source>
</reference>
<dbReference type="Proteomes" id="UP000727907">
    <property type="component" value="Unassembled WGS sequence"/>
</dbReference>
<proteinExistence type="predicted"/>
<protein>
    <recommendedName>
        <fullName evidence="2">UGSC-like domain-containing protein</fullName>
    </recommendedName>
</protein>
<dbReference type="Pfam" id="PF24696">
    <property type="entry name" value="UGSC"/>
    <property type="match status" value="1"/>
</dbReference>
<evidence type="ECO:0000313" key="4">
    <source>
        <dbReference type="Proteomes" id="UP000727907"/>
    </source>
</evidence>
<evidence type="ECO:0000256" key="1">
    <source>
        <dbReference type="SAM" id="MobiDB-lite"/>
    </source>
</evidence>
<feature type="domain" description="UGSC-like" evidence="2">
    <location>
        <begin position="7"/>
        <end position="94"/>
    </location>
</feature>
<gene>
    <name evidence="3" type="ORF">KQ910_06285</name>
</gene>
<sequence>MSYSSKLRDPTAETSPTRRARLAPPASLDGKVVALMDIGKSRGAEFLDRLEGHFKSAGVTTKRYRKPTNTKVAPAAVMQTIAAEAQLAVIALSD</sequence>
<organism evidence="3 4">
    <name type="scientific">Reyranella humidisoli</name>
    <dbReference type="NCBI Taxonomy" id="2849149"/>
    <lineage>
        <taxon>Bacteria</taxon>
        <taxon>Pseudomonadati</taxon>
        <taxon>Pseudomonadota</taxon>
        <taxon>Alphaproteobacteria</taxon>
        <taxon>Hyphomicrobiales</taxon>
        <taxon>Reyranellaceae</taxon>
        <taxon>Reyranella</taxon>
    </lineage>
</organism>
<evidence type="ECO:0000313" key="3">
    <source>
        <dbReference type="EMBL" id="MBU8873364.1"/>
    </source>
</evidence>
<dbReference type="EMBL" id="JAHOPB010000001">
    <property type="protein sequence ID" value="MBU8873364.1"/>
    <property type="molecule type" value="Genomic_DNA"/>
</dbReference>
<evidence type="ECO:0000259" key="2">
    <source>
        <dbReference type="Pfam" id="PF24696"/>
    </source>
</evidence>
<dbReference type="InterPro" id="IPR057767">
    <property type="entry name" value="UGSC-like_dom"/>
</dbReference>